<keyword evidence="4 6" id="KW-0862">Zinc</keyword>
<dbReference type="EC" id="3.4.24.-" evidence="6"/>
<dbReference type="GO" id="GO:0046872">
    <property type="term" value="F:metal ion binding"/>
    <property type="evidence" value="ECO:0007669"/>
    <property type="project" value="UniProtKB-UniRule"/>
</dbReference>
<sequence length="621" mass="73368">MKQYPSYDKVKDEHKWDLESILEGQSFEYWLDKYVSIFKELIEIKDSKYESIESFISGLKLNEQMEIVANKLHNYISNKTNINLTDPQPQEMALKFDSANEELNKEYGSEINRFFKNADKLKLWVNDERLKSYRKMINDTLDSFNHKLSNDVEEYLNEVAFGEPNLEEVFNILTDAELRYDDVLDSKNKKHKLDPISYSKMLKSDDALLRKNAVLQYRKAKLQHKESLANMLVQTFKNISVNAKVRKYKDSINMLTYEDKVSDEILLKLFENIASLKDDIFKYWKHYKKYYEAHFKEKFRILYDSNRDIFKVKNKYSVEEAKEIVYNALLPFGSEYSDTIKQAYNEKWVDFMSVKNKLSGAYSIGSTYGINKKYILMNFDGELNSVETLAHELGHSMHSYFSDKNNDITNASYPIFLAEIASIFNESMLYDYLIEKSSSKIEKFTIYSHIISGFFGTTVTQAKWANYEYELYKKVDANEVAPNYEEVAKIYYETLKKYYKKPRKFKKEEQIAAVTIPHFYMGFYVYKYAIGQLVANYFYNQYKLRGKEFLDKYINNFLSAGNRDYPLNTLKSMGVDLTSDEFYKQGFAHFHKCLNEWIKLGDEIFAKSKAKKHTTMPIKQT</sequence>
<evidence type="ECO:0000256" key="3">
    <source>
        <dbReference type="ARBA" id="ARBA00022801"/>
    </source>
</evidence>
<dbReference type="Pfam" id="PF01432">
    <property type="entry name" value="Peptidase_M3"/>
    <property type="match status" value="1"/>
</dbReference>
<dbReference type="InterPro" id="IPR045090">
    <property type="entry name" value="Pept_M3A_M3B"/>
</dbReference>
<dbReference type="GO" id="GO:0004222">
    <property type="term" value="F:metalloendopeptidase activity"/>
    <property type="evidence" value="ECO:0007669"/>
    <property type="project" value="UniProtKB-UniRule"/>
</dbReference>
<dbReference type="PANTHER" id="PTHR11804:SF84">
    <property type="entry name" value="SACCHAROLYSIN"/>
    <property type="match status" value="1"/>
</dbReference>
<proteinExistence type="inferred from homology"/>
<evidence type="ECO:0000313" key="10">
    <source>
        <dbReference type="Proteomes" id="UP000006902"/>
    </source>
</evidence>
<gene>
    <name evidence="9" type="primary">pepF</name>
    <name evidence="9" type="ordered locus">MAGa1300</name>
</gene>
<dbReference type="InterPro" id="IPR004438">
    <property type="entry name" value="Peptidase_M3B"/>
</dbReference>
<dbReference type="CDD" id="cd09608">
    <property type="entry name" value="M3B_PepF"/>
    <property type="match status" value="1"/>
</dbReference>
<evidence type="ECO:0000256" key="2">
    <source>
        <dbReference type="ARBA" id="ARBA00022723"/>
    </source>
</evidence>
<dbReference type="PANTHER" id="PTHR11804">
    <property type="entry name" value="PROTEASE M3 THIMET OLIGOPEPTIDASE-RELATED"/>
    <property type="match status" value="1"/>
</dbReference>
<organism evidence="9 10">
    <name type="scientific">Mycoplasmopsis agalactiae</name>
    <name type="common">Mycoplasma agalactiae</name>
    <dbReference type="NCBI Taxonomy" id="2110"/>
    <lineage>
        <taxon>Bacteria</taxon>
        <taxon>Bacillati</taxon>
        <taxon>Mycoplasmatota</taxon>
        <taxon>Mycoplasmoidales</taxon>
        <taxon>Metamycoplasmataceae</taxon>
        <taxon>Mycoplasmopsis</taxon>
    </lineage>
</organism>
<evidence type="ECO:0000256" key="6">
    <source>
        <dbReference type="RuleBase" id="RU368091"/>
    </source>
</evidence>
<keyword evidence="1 6" id="KW-0645">Protease</keyword>
<dbReference type="Gene3D" id="1.10.1370.20">
    <property type="entry name" value="Oligoendopeptidase f, C-terminal domain"/>
    <property type="match status" value="1"/>
</dbReference>
<comment type="function">
    <text evidence="6">Has oligopeptidase activity and degrades a variety of small bioactive peptides.</text>
</comment>
<feature type="domain" description="Oligopeptidase F N-terminal" evidence="8">
    <location>
        <begin position="118"/>
        <end position="180"/>
    </location>
</feature>
<dbReference type="Proteomes" id="UP000006902">
    <property type="component" value="Chromosome"/>
</dbReference>
<evidence type="ECO:0000256" key="5">
    <source>
        <dbReference type="ARBA" id="ARBA00023049"/>
    </source>
</evidence>
<comment type="similarity">
    <text evidence="6">Belongs to the peptidase M3B family.</text>
</comment>
<dbReference type="EMBL" id="FP671138">
    <property type="protein sequence ID" value="CBH40361.1"/>
    <property type="molecule type" value="Genomic_DNA"/>
</dbReference>
<dbReference type="OrthoDB" id="9766487at2"/>
<protein>
    <recommendedName>
        <fullName evidence="6">Oligopeptidase F</fullName>
        <ecNumber evidence="6">3.4.24.-</ecNumber>
    </recommendedName>
</protein>
<dbReference type="eggNOG" id="COG1164">
    <property type="taxonomic scope" value="Bacteria"/>
</dbReference>
<dbReference type="KEGG" id="mal:MAGa1300"/>
<dbReference type="RefSeq" id="WP_013021789.1">
    <property type="nucleotide sequence ID" value="NC_013948.1"/>
</dbReference>
<comment type="cofactor">
    <cofactor evidence="6">
        <name>Zn(2+)</name>
        <dbReference type="ChEBI" id="CHEBI:29105"/>
    </cofactor>
    <text evidence="6">Binds 1 zinc ion.</text>
</comment>
<feature type="domain" description="Peptidase M3A/M3B catalytic" evidence="7">
    <location>
        <begin position="201"/>
        <end position="587"/>
    </location>
</feature>
<dbReference type="Gene3D" id="1.20.140.70">
    <property type="entry name" value="Oligopeptidase f, N-terminal domain"/>
    <property type="match status" value="1"/>
</dbReference>
<evidence type="ECO:0000259" key="8">
    <source>
        <dbReference type="Pfam" id="PF08439"/>
    </source>
</evidence>
<dbReference type="InterPro" id="IPR042088">
    <property type="entry name" value="OligoPept_F_C"/>
</dbReference>
<dbReference type="GO" id="GO:0006518">
    <property type="term" value="P:peptide metabolic process"/>
    <property type="evidence" value="ECO:0007669"/>
    <property type="project" value="TreeGrafter"/>
</dbReference>
<evidence type="ECO:0000313" key="9">
    <source>
        <dbReference type="EMBL" id="CBH40361.1"/>
    </source>
</evidence>
<dbReference type="SUPFAM" id="SSF55486">
    <property type="entry name" value="Metalloproteases ('zincins'), catalytic domain"/>
    <property type="match status" value="1"/>
</dbReference>
<dbReference type="AlphaFoldDB" id="D3VPW2"/>
<name>D3VPW2_MYCAA</name>
<accession>D3VPW2</accession>
<evidence type="ECO:0000259" key="7">
    <source>
        <dbReference type="Pfam" id="PF01432"/>
    </source>
</evidence>
<keyword evidence="5 6" id="KW-0482">Metalloprotease</keyword>
<reference evidence="10" key="1">
    <citation type="journal article" date="2010" name="BMC Genomics">
        <title>Comparative genomic and proteomic analyses of two Mycoplasma agalactiae strains: clues to the macro- and micro-events that are shaping mycoplasma diversity.</title>
        <authorList>
            <person name="Nouvel L.X."/>
            <person name="Sirand-Pugnet P."/>
            <person name="Marenda M.S."/>
            <person name="Sagne E."/>
            <person name="Barbe V."/>
            <person name="Mangenot S."/>
            <person name="Schenowitz C."/>
            <person name="Jacob D."/>
            <person name="Barre A."/>
            <person name="Claverol S."/>
            <person name="Blanchard A."/>
            <person name="Citti C."/>
        </authorList>
    </citation>
    <scope>NUCLEOTIDE SEQUENCE [LARGE SCALE GENOMIC DNA]</scope>
    <source>
        <strain evidence="10">5632</strain>
    </source>
</reference>
<dbReference type="InterPro" id="IPR013647">
    <property type="entry name" value="OligopepF_N_dom"/>
</dbReference>
<dbReference type="GO" id="GO:0006508">
    <property type="term" value="P:proteolysis"/>
    <property type="evidence" value="ECO:0007669"/>
    <property type="project" value="UniProtKB-KW"/>
</dbReference>
<evidence type="ECO:0000256" key="1">
    <source>
        <dbReference type="ARBA" id="ARBA00022670"/>
    </source>
</evidence>
<dbReference type="InterPro" id="IPR001567">
    <property type="entry name" value="Pept_M3A_M3B_dom"/>
</dbReference>
<keyword evidence="3 6" id="KW-0378">Hydrolase</keyword>
<evidence type="ECO:0000256" key="4">
    <source>
        <dbReference type="ARBA" id="ARBA00022833"/>
    </source>
</evidence>
<keyword evidence="2 6" id="KW-0479">Metal-binding</keyword>
<dbReference type="NCBIfam" id="TIGR00181">
    <property type="entry name" value="pepF"/>
    <property type="match status" value="1"/>
</dbReference>
<dbReference type="Pfam" id="PF08439">
    <property type="entry name" value="Peptidase_M3_N"/>
    <property type="match status" value="1"/>
</dbReference>